<evidence type="ECO:0000313" key="6">
    <source>
        <dbReference type="Proteomes" id="UP001259832"/>
    </source>
</evidence>
<gene>
    <name evidence="5" type="ORF">P3T76_009291</name>
</gene>
<proteinExistence type="predicted"/>
<comment type="subcellular location">
    <subcellularLocation>
        <location evidence="1">Host cell</location>
    </subcellularLocation>
    <subcellularLocation>
        <location evidence="2">Secreted</location>
    </subcellularLocation>
</comment>
<dbReference type="Proteomes" id="UP001259832">
    <property type="component" value="Unassembled WGS sequence"/>
</dbReference>
<evidence type="ECO:0000313" key="5">
    <source>
        <dbReference type="EMBL" id="KAK1938141.1"/>
    </source>
</evidence>
<accession>A0AAD9GGM9</accession>
<protein>
    <recommendedName>
        <fullName evidence="4">Crinkler effector protein N-terminal domain-containing protein</fullName>
    </recommendedName>
</protein>
<dbReference type="Pfam" id="PF20147">
    <property type="entry name" value="Crinkler"/>
    <property type="match status" value="1"/>
</dbReference>
<dbReference type="CDD" id="cd17039">
    <property type="entry name" value="Ubl_ubiquitin_like"/>
    <property type="match status" value="1"/>
</dbReference>
<evidence type="ECO:0000256" key="3">
    <source>
        <dbReference type="ARBA" id="ARBA00022525"/>
    </source>
</evidence>
<reference evidence="5" key="1">
    <citation type="submission" date="2023-08" db="EMBL/GenBank/DDBJ databases">
        <title>Reference Genome Resource for the Citrus Pathogen Phytophthora citrophthora.</title>
        <authorList>
            <person name="Moller H."/>
            <person name="Coetzee B."/>
            <person name="Rose L.J."/>
            <person name="Van Niekerk J.M."/>
        </authorList>
    </citation>
    <scope>NUCLEOTIDE SEQUENCE</scope>
    <source>
        <strain evidence="5">STE-U-9442</strain>
    </source>
</reference>
<name>A0AAD9GGM9_9STRA</name>
<keyword evidence="3" id="KW-0964">Secreted</keyword>
<dbReference type="GO" id="GO:0043657">
    <property type="term" value="C:host cell"/>
    <property type="evidence" value="ECO:0007669"/>
    <property type="project" value="UniProtKB-SubCell"/>
</dbReference>
<evidence type="ECO:0000259" key="4">
    <source>
        <dbReference type="Pfam" id="PF20147"/>
    </source>
</evidence>
<comment type="caution">
    <text evidence="5">The sequence shown here is derived from an EMBL/GenBank/DDBJ whole genome shotgun (WGS) entry which is preliminary data.</text>
</comment>
<dbReference type="InterPro" id="IPR045379">
    <property type="entry name" value="Crinkler_N"/>
</dbReference>
<evidence type="ECO:0000256" key="1">
    <source>
        <dbReference type="ARBA" id="ARBA00004340"/>
    </source>
</evidence>
<feature type="domain" description="Crinkler effector protein N-terminal" evidence="4">
    <location>
        <begin position="2"/>
        <end position="86"/>
    </location>
</feature>
<keyword evidence="6" id="KW-1185">Reference proteome</keyword>
<dbReference type="AlphaFoldDB" id="A0AAD9GGM9"/>
<evidence type="ECO:0000256" key="2">
    <source>
        <dbReference type="ARBA" id="ARBA00004613"/>
    </source>
</evidence>
<dbReference type="EMBL" id="JASMQC010000018">
    <property type="protein sequence ID" value="KAK1938141.1"/>
    <property type="molecule type" value="Genomic_DNA"/>
</dbReference>
<sequence>MVKLFCAIVGTQGSAFPVNIGESESVGDLKKAIKVEKMYQFPADELQLFLSKKDKGEGAWLSEEDVATVRHDLVSQDYKLMKSTLLIKERRELWRGFSTG</sequence>
<organism evidence="5 6">
    <name type="scientific">Phytophthora citrophthora</name>
    <dbReference type="NCBI Taxonomy" id="4793"/>
    <lineage>
        <taxon>Eukaryota</taxon>
        <taxon>Sar</taxon>
        <taxon>Stramenopiles</taxon>
        <taxon>Oomycota</taxon>
        <taxon>Peronosporomycetes</taxon>
        <taxon>Peronosporales</taxon>
        <taxon>Peronosporaceae</taxon>
        <taxon>Phytophthora</taxon>
    </lineage>
</organism>
<dbReference type="GO" id="GO:0005576">
    <property type="term" value="C:extracellular region"/>
    <property type="evidence" value="ECO:0007669"/>
    <property type="project" value="UniProtKB-SubCell"/>
</dbReference>